<organism evidence="2 3">
    <name type="scientific">Eumeta variegata</name>
    <name type="common">Bagworm moth</name>
    <name type="synonym">Eumeta japonica</name>
    <dbReference type="NCBI Taxonomy" id="151549"/>
    <lineage>
        <taxon>Eukaryota</taxon>
        <taxon>Metazoa</taxon>
        <taxon>Ecdysozoa</taxon>
        <taxon>Arthropoda</taxon>
        <taxon>Hexapoda</taxon>
        <taxon>Insecta</taxon>
        <taxon>Pterygota</taxon>
        <taxon>Neoptera</taxon>
        <taxon>Endopterygota</taxon>
        <taxon>Lepidoptera</taxon>
        <taxon>Glossata</taxon>
        <taxon>Ditrysia</taxon>
        <taxon>Tineoidea</taxon>
        <taxon>Psychidae</taxon>
        <taxon>Oiketicinae</taxon>
        <taxon>Eumeta</taxon>
    </lineage>
</organism>
<name>A0A4C1T3K7_EUMVA</name>
<sequence>MARCVAVGFAATENLVYVRSVGWDLRTTIVANAMTMYETDDLACTRVSGLIRILQHEHGPVRPICYSSPKVQRGANDSGRECPCATVITYSLVARIPYWWHLKKGPNFKHPKPTSFNEKIDGCQRGKGDMQRSYHMKIYSFCLPFWEIGTAILTVVLLPFRVMVICYLMVTAWFLACIGLYGLSEEDLRTKPITGWRRSTRFPRLYWEGSDQIGRGTEYWEGILSRWRDKILSGKLRYSILSLMKLVVLAAGFHRVKVRGRKLAPQYLVTWVYMYKLKHNPSDACDDSQTGNRSTAITELIMELFGYTKKG</sequence>
<protein>
    <submittedName>
        <fullName evidence="2">Lysophosphatidylcholine acyltransferase</fullName>
    </submittedName>
</protein>
<comment type="caution">
    <text evidence="2">The sequence shown here is derived from an EMBL/GenBank/DDBJ whole genome shotgun (WGS) entry which is preliminary data.</text>
</comment>
<keyword evidence="2" id="KW-0012">Acyltransferase</keyword>
<dbReference type="EMBL" id="BGZK01000032">
    <property type="protein sequence ID" value="GBP08714.1"/>
    <property type="molecule type" value="Genomic_DNA"/>
</dbReference>
<keyword evidence="2" id="KW-0808">Transferase</keyword>
<keyword evidence="1" id="KW-0472">Membrane</keyword>
<dbReference type="Proteomes" id="UP000299102">
    <property type="component" value="Unassembled WGS sequence"/>
</dbReference>
<dbReference type="STRING" id="151549.A0A4C1T3K7"/>
<keyword evidence="1" id="KW-0812">Transmembrane</keyword>
<proteinExistence type="predicted"/>
<dbReference type="AlphaFoldDB" id="A0A4C1T3K7"/>
<dbReference type="OrthoDB" id="272512at2759"/>
<feature type="transmembrane region" description="Helical" evidence="1">
    <location>
        <begin position="138"/>
        <end position="156"/>
    </location>
</feature>
<accession>A0A4C1T3K7</accession>
<feature type="transmembrane region" description="Helical" evidence="1">
    <location>
        <begin position="162"/>
        <end position="183"/>
    </location>
</feature>
<keyword evidence="3" id="KW-1185">Reference proteome</keyword>
<reference evidence="2 3" key="1">
    <citation type="journal article" date="2019" name="Commun. Biol.">
        <title>The bagworm genome reveals a unique fibroin gene that provides high tensile strength.</title>
        <authorList>
            <person name="Kono N."/>
            <person name="Nakamura H."/>
            <person name="Ohtoshi R."/>
            <person name="Tomita M."/>
            <person name="Numata K."/>
            <person name="Arakawa K."/>
        </authorList>
    </citation>
    <scope>NUCLEOTIDE SEQUENCE [LARGE SCALE GENOMIC DNA]</scope>
</reference>
<evidence type="ECO:0000256" key="1">
    <source>
        <dbReference type="SAM" id="Phobius"/>
    </source>
</evidence>
<dbReference type="GO" id="GO:0016746">
    <property type="term" value="F:acyltransferase activity"/>
    <property type="evidence" value="ECO:0007669"/>
    <property type="project" value="UniProtKB-KW"/>
</dbReference>
<evidence type="ECO:0000313" key="2">
    <source>
        <dbReference type="EMBL" id="GBP08714.1"/>
    </source>
</evidence>
<keyword evidence="1" id="KW-1133">Transmembrane helix</keyword>
<evidence type="ECO:0000313" key="3">
    <source>
        <dbReference type="Proteomes" id="UP000299102"/>
    </source>
</evidence>
<gene>
    <name evidence="2" type="primary">LPCAT</name>
    <name evidence="2" type="ORF">EVAR_7301_1</name>
</gene>